<dbReference type="KEGG" id="ffu:CLAFUR5_13344"/>
<keyword evidence="4" id="KW-1185">Reference proteome</keyword>
<dbReference type="EMBL" id="CP090173">
    <property type="protein sequence ID" value="UJO23436.1"/>
    <property type="molecule type" value="Genomic_DNA"/>
</dbReference>
<dbReference type="PIRSF" id="PIRSF016642">
    <property type="entry name" value="UCP016642"/>
    <property type="match status" value="1"/>
</dbReference>
<evidence type="ECO:0000313" key="4">
    <source>
        <dbReference type="Proteomes" id="UP000756132"/>
    </source>
</evidence>
<dbReference type="InterPro" id="IPR029062">
    <property type="entry name" value="Class_I_gatase-like"/>
</dbReference>
<name>A0A9Q8PIZ9_PASFU</name>
<evidence type="ECO:0000256" key="1">
    <source>
        <dbReference type="SAM" id="SignalP"/>
    </source>
</evidence>
<dbReference type="Pfam" id="PF09825">
    <property type="entry name" value="BPL_N"/>
    <property type="match status" value="1"/>
</dbReference>
<reference evidence="3" key="2">
    <citation type="journal article" date="2022" name="Microb. Genom.">
        <title>A chromosome-scale genome assembly of the tomato pathogen Cladosporium fulvum reveals a compartmentalized genome architecture and the presence of a dispensable chromosome.</title>
        <authorList>
            <person name="Zaccaron A.Z."/>
            <person name="Chen L.H."/>
            <person name="Samaras A."/>
            <person name="Stergiopoulos I."/>
        </authorList>
    </citation>
    <scope>NUCLEOTIDE SEQUENCE</scope>
    <source>
        <strain evidence="3">Race5_Kim</strain>
    </source>
</reference>
<organism evidence="3 4">
    <name type="scientific">Passalora fulva</name>
    <name type="common">Tomato leaf mold</name>
    <name type="synonym">Cladosporium fulvum</name>
    <dbReference type="NCBI Taxonomy" id="5499"/>
    <lineage>
        <taxon>Eukaryota</taxon>
        <taxon>Fungi</taxon>
        <taxon>Dikarya</taxon>
        <taxon>Ascomycota</taxon>
        <taxon>Pezizomycotina</taxon>
        <taxon>Dothideomycetes</taxon>
        <taxon>Dothideomycetidae</taxon>
        <taxon>Mycosphaerellales</taxon>
        <taxon>Mycosphaerellaceae</taxon>
        <taxon>Fulvia</taxon>
    </lineage>
</organism>
<dbReference type="GeneID" id="71993222"/>
<accession>A0A9Q8PIZ9</accession>
<gene>
    <name evidence="3" type="ORF">CLAFUR5_13344</name>
</gene>
<keyword evidence="1" id="KW-0732">Signal</keyword>
<evidence type="ECO:0000313" key="3">
    <source>
        <dbReference type="EMBL" id="UJO23436.1"/>
    </source>
</evidence>
<reference evidence="3" key="1">
    <citation type="submission" date="2021-12" db="EMBL/GenBank/DDBJ databases">
        <authorList>
            <person name="Zaccaron A."/>
            <person name="Stergiopoulos I."/>
        </authorList>
    </citation>
    <scope>NUCLEOTIDE SEQUENCE</scope>
    <source>
        <strain evidence="3">Race5_Kim</strain>
    </source>
</reference>
<protein>
    <recommendedName>
        <fullName evidence="2">Biotin-protein ligase N-terminal domain-containing protein</fullName>
    </recommendedName>
</protein>
<feature type="domain" description="Biotin-protein ligase N-terminal" evidence="2">
    <location>
        <begin position="27"/>
        <end position="131"/>
    </location>
</feature>
<dbReference type="RefSeq" id="XP_047767802.1">
    <property type="nucleotide sequence ID" value="XM_047912492.1"/>
</dbReference>
<proteinExistence type="predicted"/>
<dbReference type="InterPro" id="IPR015834">
    <property type="entry name" value="UCP016642"/>
</dbReference>
<evidence type="ECO:0000259" key="2">
    <source>
        <dbReference type="Pfam" id="PF09825"/>
    </source>
</evidence>
<dbReference type="OrthoDB" id="10250105at2759"/>
<dbReference type="AlphaFoldDB" id="A0A9Q8PIZ9"/>
<dbReference type="Proteomes" id="UP000756132">
    <property type="component" value="Chromosome 11"/>
</dbReference>
<sequence>MLQWILTLVLSLEHVVMPSLHNRPLKALVYRGPASSYRCPESVADLLESSPFKIEVTFAGPDEETKLTAEALSNVDIYAHPGGGDMDDAWKHMKGYKANIRNFVEQGGRYMGFCLGAYLAGHSPGFDLLDKKDDTDAECDEPGAQVPDEREAIIQVDWTFSTGPEQGHTDPKRWLYFQDGAVIELHKRSTAKVLGRYSSTQDVAASLSSFGKGWVGLVGPHPEAGQDWYDKQNFHSPEGIRFDIGHDFVEAIVHAGDEED</sequence>
<feature type="chain" id="PRO_5040517370" description="Biotin-protein ligase N-terminal domain-containing protein" evidence="1">
    <location>
        <begin position="19"/>
        <end position="260"/>
    </location>
</feature>
<dbReference type="Gene3D" id="3.40.50.880">
    <property type="match status" value="1"/>
</dbReference>
<dbReference type="SUPFAM" id="SSF52317">
    <property type="entry name" value="Class I glutamine amidotransferase-like"/>
    <property type="match status" value="1"/>
</dbReference>
<dbReference type="InterPro" id="IPR019197">
    <property type="entry name" value="Biotin-prot_ligase_N"/>
</dbReference>
<feature type="signal peptide" evidence="1">
    <location>
        <begin position="1"/>
        <end position="18"/>
    </location>
</feature>